<sequence length="348" mass="40641">MGRGRLAMKLIEKEKSRKATFQKRKNGIMKKAHELSTLCGVDCCLIVYSPNAINEPPEIWPQDRIQVRRIIEKYKAKIAEKSPKKYNVTEFFKDRKNKVEAEACKLRQERLRKLYPTSDFTFDKLGEEQLRMFVALLDSKIEDCNGRINMLKKNRYIEEKQQQQQQIAESSLDKSPASASNRSHLSFSHNNHNNSSNTTMLSAHHHQTLDFPLKSQDNHLRHRPMLQSFHPNLMPLTMITPNDSAETTQNDAAFGDFDLLLTESHCPSSSWGYTNNNNNNNYYPNYLQNSNNNIMQIHPLEANLQVNNNIPAAPLMMQEFQSYHHYGYNQHDLLQVHRQKFKYMDQKK</sequence>
<dbReference type="Pfam" id="PF00319">
    <property type="entry name" value="SRF-TF"/>
    <property type="match status" value="1"/>
</dbReference>
<keyword evidence="5" id="KW-0539">Nucleus</keyword>
<name>A0AAE1J061_9FABA</name>
<keyword evidence="9" id="KW-1185">Reference proteome</keyword>
<proteinExistence type="predicted"/>
<dbReference type="SMART" id="SM00432">
    <property type="entry name" value="MADS"/>
    <property type="match status" value="1"/>
</dbReference>
<gene>
    <name evidence="8" type="ORF">QN277_005676</name>
</gene>
<dbReference type="GO" id="GO:0005634">
    <property type="term" value="C:nucleus"/>
    <property type="evidence" value="ECO:0007669"/>
    <property type="project" value="UniProtKB-SubCell"/>
</dbReference>
<dbReference type="EMBL" id="JAWXYG010000011">
    <property type="protein sequence ID" value="KAK4259334.1"/>
    <property type="molecule type" value="Genomic_DNA"/>
</dbReference>
<evidence type="ECO:0000256" key="5">
    <source>
        <dbReference type="ARBA" id="ARBA00023242"/>
    </source>
</evidence>
<dbReference type="GO" id="GO:0046983">
    <property type="term" value="F:protein dimerization activity"/>
    <property type="evidence" value="ECO:0007669"/>
    <property type="project" value="InterPro"/>
</dbReference>
<comment type="caution">
    <text evidence="8">The sequence shown here is derived from an EMBL/GenBank/DDBJ whole genome shotgun (WGS) entry which is preliminary data.</text>
</comment>
<evidence type="ECO:0000256" key="3">
    <source>
        <dbReference type="ARBA" id="ARBA00023125"/>
    </source>
</evidence>
<dbReference type="AlphaFoldDB" id="A0AAE1J061"/>
<evidence type="ECO:0000259" key="7">
    <source>
        <dbReference type="PROSITE" id="PS50066"/>
    </source>
</evidence>
<dbReference type="PRINTS" id="PR00404">
    <property type="entry name" value="MADSDOMAIN"/>
</dbReference>
<evidence type="ECO:0000256" key="6">
    <source>
        <dbReference type="SAM" id="MobiDB-lite"/>
    </source>
</evidence>
<evidence type="ECO:0000256" key="2">
    <source>
        <dbReference type="ARBA" id="ARBA00023015"/>
    </source>
</evidence>
<dbReference type="PROSITE" id="PS50066">
    <property type="entry name" value="MADS_BOX_2"/>
    <property type="match status" value="1"/>
</dbReference>
<protein>
    <recommendedName>
        <fullName evidence="7">MADS-box domain-containing protein</fullName>
    </recommendedName>
</protein>
<keyword evidence="3" id="KW-0238">DNA-binding</keyword>
<dbReference type="InterPro" id="IPR036879">
    <property type="entry name" value="TF_MADSbox_sf"/>
</dbReference>
<feature type="compositionally biased region" description="Low complexity" evidence="6">
    <location>
        <begin position="180"/>
        <end position="197"/>
    </location>
</feature>
<dbReference type="Gene3D" id="3.40.1810.10">
    <property type="entry name" value="Transcription factor, MADS-box"/>
    <property type="match status" value="1"/>
</dbReference>
<evidence type="ECO:0000313" key="8">
    <source>
        <dbReference type="EMBL" id="KAK4259334.1"/>
    </source>
</evidence>
<dbReference type="InterPro" id="IPR002100">
    <property type="entry name" value="TF_MADSbox"/>
</dbReference>
<dbReference type="SUPFAM" id="SSF55455">
    <property type="entry name" value="SRF-like"/>
    <property type="match status" value="1"/>
</dbReference>
<evidence type="ECO:0000256" key="4">
    <source>
        <dbReference type="ARBA" id="ARBA00023163"/>
    </source>
</evidence>
<dbReference type="GO" id="GO:0003677">
    <property type="term" value="F:DNA binding"/>
    <property type="evidence" value="ECO:0007669"/>
    <property type="project" value="UniProtKB-KW"/>
</dbReference>
<organism evidence="8 9">
    <name type="scientific">Acacia crassicarpa</name>
    <name type="common">northern wattle</name>
    <dbReference type="NCBI Taxonomy" id="499986"/>
    <lineage>
        <taxon>Eukaryota</taxon>
        <taxon>Viridiplantae</taxon>
        <taxon>Streptophyta</taxon>
        <taxon>Embryophyta</taxon>
        <taxon>Tracheophyta</taxon>
        <taxon>Spermatophyta</taxon>
        <taxon>Magnoliopsida</taxon>
        <taxon>eudicotyledons</taxon>
        <taxon>Gunneridae</taxon>
        <taxon>Pentapetalae</taxon>
        <taxon>rosids</taxon>
        <taxon>fabids</taxon>
        <taxon>Fabales</taxon>
        <taxon>Fabaceae</taxon>
        <taxon>Caesalpinioideae</taxon>
        <taxon>mimosoid clade</taxon>
        <taxon>Acacieae</taxon>
        <taxon>Acacia</taxon>
    </lineage>
</organism>
<dbReference type="PANTHER" id="PTHR48019">
    <property type="entry name" value="SERUM RESPONSE FACTOR HOMOLOG"/>
    <property type="match status" value="1"/>
</dbReference>
<keyword evidence="2" id="KW-0805">Transcription regulation</keyword>
<comment type="subcellular location">
    <subcellularLocation>
        <location evidence="1">Nucleus</location>
    </subcellularLocation>
</comment>
<feature type="region of interest" description="Disordered" evidence="6">
    <location>
        <begin position="159"/>
        <end position="204"/>
    </location>
</feature>
<dbReference type="Proteomes" id="UP001293593">
    <property type="component" value="Unassembled WGS sequence"/>
</dbReference>
<dbReference type="CDD" id="cd00120">
    <property type="entry name" value="MADS"/>
    <property type="match status" value="1"/>
</dbReference>
<evidence type="ECO:0000313" key="9">
    <source>
        <dbReference type="Proteomes" id="UP001293593"/>
    </source>
</evidence>
<keyword evidence="4" id="KW-0804">Transcription</keyword>
<evidence type="ECO:0000256" key="1">
    <source>
        <dbReference type="ARBA" id="ARBA00004123"/>
    </source>
</evidence>
<feature type="domain" description="MADS-box" evidence="7">
    <location>
        <begin position="1"/>
        <end position="51"/>
    </location>
</feature>
<accession>A0AAE1J061</accession>
<dbReference type="InterPro" id="IPR050142">
    <property type="entry name" value="MADS-box/MEF2_TF"/>
</dbReference>
<reference evidence="8" key="1">
    <citation type="submission" date="2023-10" db="EMBL/GenBank/DDBJ databases">
        <title>Chromosome-level genome of the transformable northern wattle, Acacia crassicarpa.</title>
        <authorList>
            <person name="Massaro I."/>
            <person name="Sinha N.R."/>
            <person name="Poethig S."/>
            <person name="Leichty A.R."/>
        </authorList>
    </citation>
    <scope>NUCLEOTIDE SEQUENCE</scope>
    <source>
        <strain evidence="8">Acra3RX</strain>
        <tissue evidence="8">Leaf</tissue>
    </source>
</reference>